<keyword evidence="4" id="KW-1185">Reference proteome</keyword>
<feature type="compositionally biased region" description="Polar residues" evidence="1">
    <location>
        <begin position="183"/>
        <end position="198"/>
    </location>
</feature>
<dbReference type="InterPro" id="IPR028163">
    <property type="entry name" value="HAUS_6_N"/>
</dbReference>
<dbReference type="GO" id="GO:0008017">
    <property type="term" value="F:microtubule binding"/>
    <property type="evidence" value="ECO:0007669"/>
    <property type="project" value="TreeGrafter"/>
</dbReference>
<feature type="compositionally biased region" description="Low complexity" evidence="1">
    <location>
        <begin position="292"/>
        <end position="313"/>
    </location>
</feature>
<comment type="caution">
    <text evidence="3">The sequence shown here is derived from an EMBL/GenBank/DDBJ whole genome shotgun (WGS) entry which is preliminary data.</text>
</comment>
<dbReference type="GO" id="GO:1990498">
    <property type="term" value="C:mitotic spindle microtubule"/>
    <property type="evidence" value="ECO:0007669"/>
    <property type="project" value="TreeGrafter"/>
</dbReference>
<reference evidence="3" key="1">
    <citation type="submission" date="2020-12" db="EMBL/GenBank/DDBJ databases">
        <title>Metabolic potential, ecology and presence of endohyphal bacteria is reflected in genomic diversity of Mucoromycotina.</title>
        <authorList>
            <person name="Muszewska A."/>
            <person name="Okrasinska A."/>
            <person name="Steczkiewicz K."/>
            <person name="Drgas O."/>
            <person name="Orlowska M."/>
            <person name="Perlinska-Lenart U."/>
            <person name="Aleksandrzak-Piekarczyk T."/>
            <person name="Szatraj K."/>
            <person name="Zielenkiewicz U."/>
            <person name="Pilsyk S."/>
            <person name="Malc E."/>
            <person name="Mieczkowski P."/>
            <person name="Kruszewska J.S."/>
            <person name="Biernat P."/>
            <person name="Pawlowska J."/>
        </authorList>
    </citation>
    <scope>NUCLEOTIDE SEQUENCE</scope>
    <source>
        <strain evidence="3">WA0000017839</strain>
    </source>
</reference>
<dbReference type="PANTHER" id="PTHR16151:SF2">
    <property type="entry name" value="HAUS AUGMIN-LIKE COMPLEX SUBUNIT 6"/>
    <property type="match status" value="1"/>
</dbReference>
<name>A0A8H7QYX7_9FUNG</name>
<dbReference type="AlphaFoldDB" id="A0A8H7QYX7"/>
<feature type="region of interest" description="Disordered" evidence="1">
    <location>
        <begin position="138"/>
        <end position="236"/>
    </location>
</feature>
<dbReference type="EMBL" id="JAEPRD010000072">
    <property type="protein sequence ID" value="KAG2201359.1"/>
    <property type="molecule type" value="Genomic_DNA"/>
</dbReference>
<feature type="compositionally biased region" description="Polar residues" evidence="1">
    <location>
        <begin position="280"/>
        <end position="291"/>
    </location>
</feature>
<evidence type="ECO:0000313" key="4">
    <source>
        <dbReference type="Proteomes" id="UP000603453"/>
    </source>
</evidence>
<protein>
    <recommendedName>
        <fullName evidence="2">HAUS augmin-like complex subunit 6 N-terminal domain-containing protein</fullName>
    </recommendedName>
</protein>
<feature type="region of interest" description="Disordered" evidence="1">
    <location>
        <begin position="280"/>
        <end position="321"/>
    </location>
</feature>
<dbReference type="GO" id="GO:0051225">
    <property type="term" value="P:spindle assembly"/>
    <property type="evidence" value="ECO:0007669"/>
    <property type="project" value="InterPro"/>
</dbReference>
<dbReference type="PANTHER" id="PTHR16151">
    <property type="entry name" value="HAUS AUGMIN-LIKE COMPLEX SUBUNIT 6"/>
    <property type="match status" value="1"/>
</dbReference>
<dbReference type="Pfam" id="PF14661">
    <property type="entry name" value="HAUS6_N"/>
    <property type="match status" value="1"/>
</dbReference>
<organism evidence="3 4">
    <name type="scientific">Mucor saturninus</name>
    <dbReference type="NCBI Taxonomy" id="64648"/>
    <lineage>
        <taxon>Eukaryota</taxon>
        <taxon>Fungi</taxon>
        <taxon>Fungi incertae sedis</taxon>
        <taxon>Mucoromycota</taxon>
        <taxon>Mucoromycotina</taxon>
        <taxon>Mucoromycetes</taxon>
        <taxon>Mucorales</taxon>
        <taxon>Mucorineae</taxon>
        <taxon>Mucoraceae</taxon>
        <taxon>Mucor</taxon>
    </lineage>
</organism>
<dbReference type="OrthoDB" id="5575722at2759"/>
<accession>A0A8H7QYX7</accession>
<evidence type="ECO:0000256" key="1">
    <source>
        <dbReference type="SAM" id="MobiDB-lite"/>
    </source>
</evidence>
<feature type="compositionally biased region" description="Low complexity" evidence="1">
    <location>
        <begin position="219"/>
        <end position="235"/>
    </location>
</feature>
<dbReference type="GO" id="GO:0070652">
    <property type="term" value="C:HAUS complex"/>
    <property type="evidence" value="ECO:0007669"/>
    <property type="project" value="InterPro"/>
</dbReference>
<feature type="domain" description="HAUS augmin-like complex subunit 6 N-terminal" evidence="2">
    <location>
        <begin position="16"/>
        <end position="144"/>
    </location>
</feature>
<dbReference type="Proteomes" id="UP000603453">
    <property type="component" value="Unassembled WGS sequence"/>
</dbReference>
<sequence length="368" mass="41205">MAMSRKSIRSSTASTFVRNLHLLGFEPPRNSKWVVSQQTFTVNADSIKAFEHISYFLFNKLDKKKAKTTFTKVWPITNIKQSREYRRLAFQWLKDIQPGTLLVNAPLRASYFTDCRGKPFNKIVSTFTALVMDKQPKNNTDVATGDSYLTKKPQDPMPRTAGKRSTMHRPLTTEVLPRKKTRTQAPVDSPKSSLNITPPTYPRALSHTPPLQHPPALNSSVPSSSKSQTSPTFKSRIPLEGRSLILSSLSSIDAASSVAYHTPPLSTDLLLSSKSAEIASSTNNHLPPSTESHLPPSTESHLPPSTESSSSPSIKAPRHIPSPSEYLSLSSFLKLIRQKDLAFEQEQARREQVRYNIKNLYNFLLTYK</sequence>
<proteinExistence type="predicted"/>
<evidence type="ECO:0000259" key="2">
    <source>
        <dbReference type="Pfam" id="PF14661"/>
    </source>
</evidence>
<gene>
    <name evidence="3" type="ORF">INT47_001447</name>
</gene>
<evidence type="ECO:0000313" key="3">
    <source>
        <dbReference type="EMBL" id="KAG2201359.1"/>
    </source>
</evidence>
<dbReference type="InterPro" id="IPR026797">
    <property type="entry name" value="HAUS_6"/>
</dbReference>